<dbReference type="InterPro" id="IPR010719">
    <property type="entry name" value="MnmM_MeTrfase"/>
</dbReference>
<dbReference type="GO" id="GO:0032259">
    <property type="term" value="P:methylation"/>
    <property type="evidence" value="ECO:0007669"/>
    <property type="project" value="UniProtKB-KW"/>
</dbReference>
<proteinExistence type="predicted"/>
<keyword evidence="1" id="KW-0489">Methyltransferase</keyword>
<reference evidence="1 2" key="1">
    <citation type="submission" date="2016-01" db="EMBL/GenBank/DDBJ databases">
        <title>Highly variable Streptococcus oralis are common among viridans streptococci isolated from primates.</title>
        <authorList>
            <person name="Denapaite D."/>
            <person name="Rieger M."/>
            <person name="Koendgen S."/>
            <person name="Brueckner R."/>
            <person name="Ochigava I."/>
            <person name="Kappeler P."/>
            <person name="Maetz-Rensing K."/>
            <person name="Leendertz F."/>
            <person name="Hakenbeck R."/>
        </authorList>
    </citation>
    <scope>NUCLEOTIDE SEQUENCE [LARGE SCALE GENOMIC DNA]</scope>
    <source>
        <strain evidence="1 2">DD27</strain>
    </source>
</reference>
<dbReference type="Gene3D" id="3.40.50.150">
    <property type="entry name" value="Vaccinia Virus protein VP39"/>
    <property type="match status" value="1"/>
</dbReference>
<dbReference type="EMBL" id="LQNZ01000093">
    <property type="protein sequence ID" value="KXT94875.1"/>
    <property type="molecule type" value="Genomic_DNA"/>
</dbReference>
<organism evidence="1 2">
    <name type="scientific">Streptococcus oralis</name>
    <dbReference type="NCBI Taxonomy" id="1303"/>
    <lineage>
        <taxon>Bacteria</taxon>
        <taxon>Bacillati</taxon>
        <taxon>Bacillota</taxon>
        <taxon>Bacilli</taxon>
        <taxon>Lactobacillales</taxon>
        <taxon>Streptococcaceae</taxon>
        <taxon>Streptococcus</taxon>
    </lineage>
</organism>
<gene>
    <name evidence="1" type="ORF">SORDD27_00992</name>
</gene>
<dbReference type="AlphaFoldDB" id="A0A139PX55"/>
<protein>
    <submittedName>
        <fullName evidence="1">SAM-dependent methyltransferase, MraW methylase family</fullName>
    </submittedName>
</protein>
<name>A0A139PX55_STROR</name>
<sequence>MIYYGHEGGDTERDAVLEFVSQLNQQEYTAAIYRTLNQVNNPPFLVMIEKLERYRHG</sequence>
<dbReference type="Pfam" id="PF06962">
    <property type="entry name" value="rRNA_methylase"/>
    <property type="match status" value="1"/>
</dbReference>
<keyword evidence="1" id="KW-0808">Transferase</keyword>
<evidence type="ECO:0000313" key="1">
    <source>
        <dbReference type="EMBL" id="KXT94875.1"/>
    </source>
</evidence>
<accession>A0A139PX55</accession>
<dbReference type="PATRIC" id="fig|1303.82.peg.1063"/>
<evidence type="ECO:0000313" key="2">
    <source>
        <dbReference type="Proteomes" id="UP000072363"/>
    </source>
</evidence>
<dbReference type="GO" id="GO:0008168">
    <property type="term" value="F:methyltransferase activity"/>
    <property type="evidence" value="ECO:0007669"/>
    <property type="project" value="UniProtKB-KW"/>
</dbReference>
<comment type="caution">
    <text evidence="1">The sequence shown here is derived from an EMBL/GenBank/DDBJ whole genome shotgun (WGS) entry which is preliminary data.</text>
</comment>
<dbReference type="Proteomes" id="UP000072363">
    <property type="component" value="Unassembled WGS sequence"/>
</dbReference>
<dbReference type="InterPro" id="IPR029063">
    <property type="entry name" value="SAM-dependent_MTases_sf"/>
</dbReference>